<reference evidence="3 4" key="1">
    <citation type="journal article" date="2014" name="Int. J. Syst. Evol. Microbiol.">
        <title>Fulvimonas yonginensis sp. nov., isolated from greenhouse soil, and emended description of the genus Fulvimonas.</title>
        <authorList>
            <person name="Ahn J.H."/>
            <person name="Kim S.J."/>
            <person name="Weon H.Y."/>
            <person name="Hong S.B."/>
            <person name="Seok S.J."/>
            <person name="Kwon S.W."/>
        </authorList>
    </citation>
    <scope>NUCLEOTIDE SEQUENCE [LARGE SCALE GENOMIC DNA]</scope>
    <source>
        <strain evidence="3 4">KACC 16952</strain>
    </source>
</reference>
<dbReference type="EMBL" id="JBBBNY010000004">
    <property type="protein sequence ID" value="MEI7036873.1"/>
    <property type="molecule type" value="Genomic_DNA"/>
</dbReference>
<proteinExistence type="predicted"/>
<protein>
    <submittedName>
        <fullName evidence="3">Uncharacterized protein</fullName>
    </submittedName>
</protein>
<evidence type="ECO:0000313" key="3">
    <source>
        <dbReference type="EMBL" id="MEI7036873.1"/>
    </source>
</evidence>
<keyword evidence="2" id="KW-0732">Signal</keyword>
<feature type="compositionally biased region" description="Basic and acidic residues" evidence="1">
    <location>
        <begin position="202"/>
        <end position="244"/>
    </location>
</feature>
<evidence type="ECO:0000313" key="4">
    <source>
        <dbReference type="Proteomes" id="UP001381174"/>
    </source>
</evidence>
<comment type="caution">
    <text evidence="3">The sequence shown here is derived from an EMBL/GenBank/DDBJ whole genome shotgun (WGS) entry which is preliminary data.</text>
</comment>
<feature type="chain" id="PRO_5046709488" evidence="2">
    <location>
        <begin position="27"/>
        <end position="244"/>
    </location>
</feature>
<sequence>MNTRVLTLPILTAALLAALAMTPASAQTAPDDTPTATDNHAAQQLAGQFDTFAGSDANAQALVDGLRKGSEVTLEATTTQADGTTTTTQTTFQPAAGALGYGNVRIALSLAQASLASAGIIEPTAEEIAASLNGGALTREDGTTIDLKGVLAERAAGEGWGQIANEMGFKLGDVMRSPNAAAHAGDHSAARVEKVSFAGGRAADHPGATEHVARVDRPERPEHPTRPERPERPERPDRAGRPGG</sequence>
<gene>
    <name evidence="3" type="ORF">WAT24_08895</name>
</gene>
<keyword evidence="4" id="KW-1185">Reference proteome</keyword>
<accession>A0ABU8JCG2</accession>
<dbReference type="Proteomes" id="UP001381174">
    <property type="component" value="Unassembled WGS sequence"/>
</dbReference>
<feature type="signal peptide" evidence="2">
    <location>
        <begin position="1"/>
        <end position="26"/>
    </location>
</feature>
<evidence type="ECO:0000256" key="1">
    <source>
        <dbReference type="SAM" id="MobiDB-lite"/>
    </source>
</evidence>
<dbReference type="RefSeq" id="WP_336807492.1">
    <property type="nucleotide sequence ID" value="NZ_JBBBNY010000004.1"/>
</dbReference>
<evidence type="ECO:0000256" key="2">
    <source>
        <dbReference type="SAM" id="SignalP"/>
    </source>
</evidence>
<feature type="region of interest" description="Disordered" evidence="1">
    <location>
        <begin position="199"/>
        <end position="244"/>
    </location>
</feature>
<name>A0ABU8JCG2_9GAMM</name>
<organism evidence="3 4">
    <name type="scientific">Fulvimonas yonginensis</name>
    <dbReference type="NCBI Taxonomy" id="1495200"/>
    <lineage>
        <taxon>Bacteria</taxon>
        <taxon>Pseudomonadati</taxon>
        <taxon>Pseudomonadota</taxon>
        <taxon>Gammaproteobacteria</taxon>
        <taxon>Lysobacterales</taxon>
        <taxon>Rhodanobacteraceae</taxon>
        <taxon>Fulvimonas</taxon>
    </lineage>
</organism>